<accession>A0A2V1DZG1</accession>
<dbReference type="STRING" id="97972.A0A2V1DZG1"/>
<reference evidence="1 2" key="1">
    <citation type="journal article" date="2018" name="Sci. Rep.">
        <title>Comparative genomics provides insights into the lifestyle and reveals functional heterogeneity of dark septate endophytic fungi.</title>
        <authorList>
            <person name="Knapp D.G."/>
            <person name="Nemeth J.B."/>
            <person name="Barry K."/>
            <person name="Hainaut M."/>
            <person name="Henrissat B."/>
            <person name="Johnson J."/>
            <person name="Kuo A."/>
            <person name="Lim J.H.P."/>
            <person name="Lipzen A."/>
            <person name="Nolan M."/>
            <person name="Ohm R.A."/>
            <person name="Tamas L."/>
            <person name="Grigoriev I.V."/>
            <person name="Spatafora J.W."/>
            <person name="Nagy L.G."/>
            <person name="Kovacs G.M."/>
        </authorList>
    </citation>
    <scope>NUCLEOTIDE SEQUENCE [LARGE SCALE GENOMIC DNA]</scope>
    <source>
        <strain evidence="1 2">DSE2036</strain>
    </source>
</reference>
<dbReference type="AlphaFoldDB" id="A0A2V1DZG1"/>
<organism evidence="1 2">
    <name type="scientific">Periconia macrospinosa</name>
    <dbReference type="NCBI Taxonomy" id="97972"/>
    <lineage>
        <taxon>Eukaryota</taxon>
        <taxon>Fungi</taxon>
        <taxon>Dikarya</taxon>
        <taxon>Ascomycota</taxon>
        <taxon>Pezizomycotina</taxon>
        <taxon>Dothideomycetes</taxon>
        <taxon>Pleosporomycetidae</taxon>
        <taxon>Pleosporales</taxon>
        <taxon>Massarineae</taxon>
        <taxon>Periconiaceae</taxon>
        <taxon>Periconia</taxon>
    </lineage>
</organism>
<name>A0A2V1DZG1_9PLEO</name>
<keyword evidence="2" id="KW-1185">Reference proteome</keyword>
<evidence type="ECO:0000313" key="1">
    <source>
        <dbReference type="EMBL" id="PVI03459.1"/>
    </source>
</evidence>
<dbReference type="EMBL" id="KZ805331">
    <property type="protein sequence ID" value="PVI03459.1"/>
    <property type="molecule type" value="Genomic_DNA"/>
</dbReference>
<dbReference type="Proteomes" id="UP000244855">
    <property type="component" value="Unassembled WGS sequence"/>
</dbReference>
<dbReference type="OrthoDB" id="3649348at2759"/>
<protein>
    <submittedName>
        <fullName evidence="1">Uncharacterized protein</fullName>
    </submittedName>
</protein>
<gene>
    <name evidence="1" type="ORF">DM02DRAFT_612226</name>
</gene>
<proteinExistence type="predicted"/>
<sequence>MTTGTSIPMVVCGRNPNVAQDVRRMMVPEFDVVHACLTPEQAIVDITRFAQKLEPLRHNENVGSQNYSKIPNIITMGGGYDPEACVKIKEAVDNQTGGKGLLWLWPDATKKAQAGPVPTTPKEFESYASGVVTRIKERTSQADFTESEGGVFYY</sequence>
<evidence type="ECO:0000313" key="2">
    <source>
        <dbReference type="Proteomes" id="UP000244855"/>
    </source>
</evidence>